<dbReference type="SUPFAM" id="SSF52540">
    <property type="entry name" value="P-loop containing nucleoside triphosphate hydrolases"/>
    <property type="match status" value="1"/>
</dbReference>
<dbReference type="InterPro" id="IPR006555">
    <property type="entry name" value="ATP-dep_Helicase_C"/>
</dbReference>
<proteinExistence type="predicted"/>
<dbReference type="GO" id="GO:0003676">
    <property type="term" value="F:nucleic acid binding"/>
    <property type="evidence" value="ECO:0007669"/>
    <property type="project" value="InterPro"/>
</dbReference>
<dbReference type="AlphaFoldDB" id="A0A097SPJ1"/>
<dbReference type="SMART" id="SM00491">
    <property type="entry name" value="HELICc2"/>
    <property type="match status" value="1"/>
</dbReference>
<dbReference type="GO" id="GO:0016818">
    <property type="term" value="F:hydrolase activity, acting on acid anhydrides, in phosphorus-containing anhydrides"/>
    <property type="evidence" value="ECO:0007669"/>
    <property type="project" value="InterPro"/>
</dbReference>
<dbReference type="GO" id="GO:0006139">
    <property type="term" value="P:nucleobase-containing compound metabolic process"/>
    <property type="evidence" value="ECO:0007669"/>
    <property type="project" value="InterPro"/>
</dbReference>
<dbReference type="Pfam" id="PF00270">
    <property type="entry name" value="DEAD"/>
    <property type="match status" value="1"/>
</dbReference>
<sequence length="852" mass="93638">MSGRCKYRDVERYVMTLDWSRIGAGDNEPLLRPRDIYAAIAHKPWPYLRQEQGEVLEAWFKRKDDRDVVIKQNTGGGKTVAGLLIAQSTLNEGIGKAVYLAPDTYLAARVREEADRLAFVTTDDPRDPDFRAQRAILVTTFQKLINGRSVFGVVGDDRGEPIELGVVIVDDAHAALATTEGQFRLTIPEAHVAYKELVDLFEADLRTQSHKIWEDLRAKDFAASARIPFWSWADKADRVMSILHPHRTEQDFKFTWPLIGNVLHLCAATVTPRHIEIRPPCPPISAIPSFARARRRVNLTATLSDDSVLVTDLDADPALVSKPVTPGSAADLGDRMILAPIALNPNLDDEAVRILAKQFSQGDRNGDDVPDAKPINVVVLVPSTKAANAWKPYADRIHYVGDLEVGVAELKTGHVGLVVLVNKYDGVDLPHSACELLILDGVPQPMDAVERREAVALTGSPIRRVRDVQRIEQGMGRGVRESSDHCAVLLLGASLGVATYDPRWLDLFSPATKVQLKLSWDVATQIKGKGLDAVRAVLTLCLDQDPKWVTSGRRALAEVRYDQTGVVRAEAVAGRKAFDLAAAGQTSEAAAKIQSAINDLEDTELRGWLMEQKAAYLHFTDQVAAQRALVTAVKTNPHVLRPPAGISPASAKPAVAQARAAADFLTSEYNDQMSLVLGVRALLDQIEWDEERTKEAEHAWQELGRHLGFVSTRPEQIYGKGPDNHWVLGAGRHAVIELKTGCTTDTIVKKDVDQLGGSVRWDQEQNVGVQSIPIMLHPSRTLDERGTVVDDMKVVTPAKLKELKAAVRAFAVALADGQGRWADEQAVSEQLNHGKLTGSKIFQKYVESPIIP</sequence>
<accession>A0A097SPJ1</accession>
<dbReference type="InterPro" id="IPR027417">
    <property type="entry name" value="P-loop_NTPase"/>
</dbReference>
<name>A0A097SPJ1_9NOCA</name>
<protein>
    <recommendedName>
        <fullName evidence="1">Helicase ATP-binding domain-containing protein</fullName>
    </recommendedName>
</protein>
<evidence type="ECO:0000313" key="2">
    <source>
        <dbReference type="EMBL" id="AIU93445.1"/>
    </source>
</evidence>
<feature type="domain" description="Helicase ATP-binding" evidence="1">
    <location>
        <begin position="59"/>
        <end position="321"/>
    </location>
</feature>
<dbReference type="InterPro" id="IPR014001">
    <property type="entry name" value="Helicase_ATP-bd"/>
</dbReference>
<dbReference type="EMBL" id="KJ605395">
    <property type="protein sequence ID" value="AIU93445.1"/>
    <property type="molecule type" value="Genomic_DNA"/>
</dbReference>
<dbReference type="InterPro" id="IPR011545">
    <property type="entry name" value="DEAD/DEAH_box_helicase_dom"/>
</dbReference>
<dbReference type="GO" id="GO:0005524">
    <property type="term" value="F:ATP binding"/>
    <property type="evidence" value="ECO:0007669"/>
    <property type="project" value="InterPro"/>
</dbReference>
<gene>
    <name evidence="2" type="ORF">LRS1606.11</name>
</gene>
<geneLocation type="plasmid" evidence="2">
    <name>pNSL1</name>
</geneLocation>
<dbReference type="PROSITE" id="PS51192">
    <property type="entry name" value="HELICASE_ATP_BIND_1"/>
    <property type="match status" value="1"/>
</dbReference>
<organism evidence="2">
    <name type="scientific">Rhodococcus sp. NS1</name>
    <dbReference type="NCBI Taxonomy" id="402236"/>
    <lineage>
        <taxon>Bacteria</taxon>
        <taxon>Bacillati</taxon>
        <taxon>Actinomycetota</taxon>
        <taxon>Actinomycetes</taxon>
        <taxon>Mycobacteriales</taxon>
        <taxon>Nocardiaceae</taxon>
        <taxon>Rhodococcus</taxon>
    </lineage>
</organism>
<dbReference type="GO" id="GO:0004386">
    <property type="term" value="F:helicase activity"/>
    <property type="evidence" value="ECO:0007669"/>
    <property type="project" value="InterPro"/>
</dbReference>
<keyword evidence="2" id="KW-0614">Plasmid</keyword>
<reference evidence="2" key="1">
    <citation type="submission" date="2014-03" db="EMBL/GenBank/DDBJ databases">
        <authorList>
            <person name="Zhang G."/>
            <person name="Zhu L."/>
            <person name="Fang P."/>
        </authorList>
    </citation>
    <scope>NUCLEOTIDE SEQUENCE</scope>
    <source>
        <strain evidence="2">NS1</strain>
        <plasmid evidence="2">pNSL1</plasmid>
    </source>
</reference>
<dbReference type="SMART" id="SM00487">
    <property type="entry name" value="DEXDc"/>
    <property type="match status" value="1"/>
</dbReference>
<dbReference type="Gene3D" id="3.40.50.300">
    <property type="entry name" value="P-loop containing nucleotide triphosphate hydrolases"/>
    <property type="match status" value="2"/>
</dbReference>
<evidence type="ECO:0000259" key="1">
    <source>
        <dbReference type="PROSITE" id="PS51192"/>
    </source>
</evidence>